<gene>
    <name evidence="2" type="primary">LOC113505345</name>
</gene>
<reference evidence="2" key="1">
    <citation type="submission" date="2025-08" db="UniProtKB">
        <authorList>
            <consortium name="RefSeq"/>
        </authorList>
    </citation>
    <scope>IDENTIFICATION</scope>
</reference>
<dbReference type="Proteomes" id="UP000322000">
    <property type="component" value="Chromosome 25"/>
</dbReference>
<dbReference type="KEGG" id="tnl:113505345"/>
<evidence type="ECO:0000313" key="2">
    <source>
        <dbReference type="RefSeq" id="XP_026743787.1"/>
    </source>
</evidence>
<dbReference type="GO" id="GO:0016491">
    <property type="term" value="F:oxidoreductase activity"/>
    <property type="evidence" value="ECO:0007669"/>
    <property type="project" value="InterPro"/>
</dbReference>
<dbReference type="RefSeq" id="XP_026743787.1">
    <property type="nucleotide sequence ID" value="XM_026887986.1"/>
</dbReference>
<dbReference type="OrthoDB" id="7487983at2759"/>
<dbReference type="GeneID" id="113505345"/>
<accession>A0A7E5WU39</accession>
<name>A0A7E5WU39_TRINI</name>
<dbReference type="AlphaFoldDB" id="A0A7E5WU39"/>
<keyword evidence="1" id="KW-1185">Reference proteome</keyword>
<sequence length="518" mass="58709">MDLKFDEMCVNTNLAKEYVEKEKEFSRLYTDYEELTSYVFDGTFQRKPKVQLNNKNVDQRAALTGKLQDLALTIGLSEKLISELEYMFRKIPIEDTKAQVNLISKHLMAYNPILESQEIINSHEVNIHILPEDPLLIFGNIKRIVFSKYITFIATKATAYMAYYFAKLSQDCGIDVRLQFTNDEKLPLRTNKGWDSGTVAVVSEDADIDSAVDKLLASSKLAPWRLKRILVQENVYQQFKDALTWKCNLKEKKDETIVSNILCSGSVSYDRRTFIIDPVELLNDKQAVVPVEAFRTRKEMLLMVQKSETHYLSLWSNGIAGINEASYKSGSPVVWVNNLAEFRGPPQMLNAIYTDMFDELKIKKSVSIGALVIASKEWRQMGFEKRERSLHRLIEKIDVREVANNISEALVDCNMKSFVDEGDDYVCVGKSSPVGIILVPGDKIFTPKTFKSLLYGNVILALTENLKIRELFQSVGVPLEITKQVDPAVGDDNGTSVHVVLDSSFKAIWTNSGTIFAN</sequence>
<protein>
    <submittedName>
        <fullName evidence="2">Uncharacterized protein LOC113505345</fullName>
    </submittedName>
</protein>
<proteinExistence type="predicted"/>
<evidence type="ECO:0000313" key="1">
    <source>
        <dbReference type="Proteomes" id="UP000322000"/>
    </source>
</evidence>
<organism evidence="1 2">
    <name type="scientific">Trichoplusia ni</name>
    <name type="common">Cabbage looper</name>
    <dbReference type="NCBI Taxonomy" id="7111"/>
    <lineage>
        <taxon>Eukaryota</taxon>
        <taxon>Metazoa</taxon>
        <taxon>Ecdysozoa</taxon>
        <taxon>Arthropoda</taxon>
        <taxon>Hexapoda</taxon>
        <taxon>Insecta</taxon>
        <taxon>Pterygota</taxon>
        <taxon>Neoptera</taxon>
        <taxon>Endopterygota</taxon>
        <taxon>Lepidoptera</taxon>
        <taxon>Glossata</taxon>
        <taxon>Ditrysia</taxon>
        <taxon>Noctuoidea</taxon>
        <taxon>Noctuidae</taxon>
        <taxon>Plusiinae</taxon>
        <taxon>Trichoplusia</taxon>
    </lineage>
</organism>
<dbReference type="SUPFAM" id="SSF53720">
    <property type="entry name" value="ALDH-like"/>
    <property type="match status" value="1"/>
</dbReference>
<dbReference type="InParanoid" id="A0A7E5WU39"/>
<dbReference type="InterPro" id="IPR016161">
    <property type="entry name" value="Ald_DH/histidinol_DH"/>
</dbReference>